<keyword evidence="2" id="KW-0813">Transport</keyword>
<evidence type="ECO:0000256" key="1">
    <source>
        <dbReference type="ARBA" id="ARBA00009660"/>
    </source>
</evidence>
<keyword evidence="4" id="KW-0479">Metal-binding</keyword>
<dbReference type="RefSeq" id="WP_372387675.1">
    <property type="nucleotide sequence ID" value="NZ_JBGNYA010000001.1"/>
</dbReference>
<dbReference type="PIRSF" id="PIRSF002030">
    <property type="entry name" value="Globin_Protozoa/Cyanobacteria"/>
    <property type="match status" value="1"/>
</dbReference>
<dbReference type="InterPro" id="IPR016339">
    <property type="entry name" value="Hemoglobin_trunc_I"/>
</dbReference>
<dbReference type="GO" id="GO:0046872">
    <property type="term" value="F:metal ion binding"/>
    <property type="evidence" value="ECO:0007669"/>
    <property type="project" value="UniProtKB-KW"/>
</dbReference>
<dbReference type="Gene3D" id="1.10.490.10">
    <property type="entry name" value="Globins"/>
    <property type="match status" value="1"/>
</dbReference>
<name>A0ABD5MB85_9EURY</name>
<sequence>MAQSTLYERLGGREGIRAVVDDFYDRLLDDEEIGPFFADADLEMLRRTQTDFLCEAAGGPETYDAAPVREAHLHVPFTEAHIQRAVEHLADSLDAFDVPEDDAQLVIGAVADYEEELLARPDEET</sequence>
<comment type="similarity">
    <text evidence="1">Belongs to the truncated hemoglobin family. Group I subfamily.</text>
</comment>
<comment type="similarity">
    <text evidence="6">Belongs to the truncated hemoglobin family. Group II subfamily.</text>
</comment>
<dbReference type="Pfam" id="PF01152">
    <property type="entry name" value="Bac_globin"/>
    <property type="match status" value="1"/>
</dbReference>
<accession>A0ABD5MB85</accession>
<dbReference type="SUPFAM" id="SSF46458">
    <property type="entry name" value="Globin-like"/>
    <property type="match status" value="1"/>
</dbReference>
<reference evidence="7 8" key="1">
    <citation type="submission" date="2024-08" db="EMBL/GenBank/DDBJ databases">
        <title>Halobellus sp. MBLA0158 whole genome sequence.</title>
        <authorList>
            <person name="Hwang C.Y."/>
            <person name="Cho E.-S."/>
            <person name="Seo M.-J."/>
        </authorList>
    </citation>
    <scope>NUCLEOTIDE SEQUENCE [LARGE SCALE GENOMIC DNA]</scope>
    <source>
        <strain evidence="7 8">MBLA0158</strain>
    </source>
</reference>
<dbReference type="CDD" id="cd00454">
    <property type="entry name" value="TrHb1_N"/>
    <property type="match status" value="1"/>
</dbReference>
<comment type="caution">
    <text evidence="7">The sequence shown here is derived from an EMBL/GenBank/DDBJ whole genome shotgun (WGS) entry which is preliminary data.</text>
</comment>
<dbReference type="InterPro" id="IPR012292">
    <property type="entry name" value="Globin/Proto"/>
</dbReference>
<evidence type="ECO:0000256" key="6">
    <source>
        <dbReference type="ARBA" id="ARBA00034496"/>
    </source>
</evidence>
<dbReference type="PANTHER" id="PTHR47366">
    <property type="entry name" value="TWO-ON-TWO HEMOGLOBIN-3"/>
    <property type="match status" value="1"/>
</dbReference>
<protein>
    <submittedName>
        <fullName evidence="7">Truncated hemoglobin</fullName>
    </submittedName>
</protein>
<dbReference type="Proteomes" id="UP001570511">
    <property type="component" value="Unassembled WGS sequence"/>
</dbReference>
<dbReference type="AlphaFoldDB" id="A0ABD5MB85"/>
<proteinExistence type="inferred from homology"/>
<dbReference type="InterPro" id="IPR009050">
    <property type="entry name" value="Globin-like_sf"/>
</dbReference>
<keyword evidence="5" id="KW-0408">Iron</keyword>
<dbReference type="EMBL" id="JBGNYA010000001">
    <property type="protein sequence ID" value="MFA1610263.1"/>
    <property type="molecule type" value="Genomic_DNA"/>
</dbReference>
<keyword evidence="8" id="KW-1185">Reference proteome</keyword>
<dbReference type="InterPro" id="IPR001486">
    <property type="entry name" value="Hemoglobin_trunc"/>
</dbReference>
<gene>
    <name evidence="7" type="ORF">OS889_04510</name>
</gene>
<evidence type="ECO:0000256" key="3">
    <source>
        <dbReference type="ARBA" id="ARBA00022617"/>
    </source>
</evidence>
<evidence type="ECO:0000256" key="2">
    <source>
        <dbReference type="ARBA" id="ARBA00022448"/>
    </source>
</evidence>
<evidence type="ECO:0000313" key="8">
    <source>
        <dbReference type="Proteomes" id="UP001570511"/>
    </source>
</evidence>
<keyword evidence="3" id="KW-0349">Heme</keyword>
<dbReference type="InterPro" id="IPR044203">
    <property type="entry name" value="GlbO/GLB3-like"/>
</dbReference>
<evidence type="ECO:0000256" key="4">
    <source>
        <dbReference type="ARBA" id="ARBA00022723"/>
    </source>
</evidence>
<evidence type="ECO:0000313" key="7">
    <source>
        <dbReference type="EMBL" id="MFA1610263.1"/>
    </source>
</evidence>
<evidence type="ECO:0000256" key="5">
    <source>
        <dbReference type="ARBA" id="ARBA00023004"/>
    </source>
</evidence>
<organism evidence="7 8">
    <name type="scientific">Halobellus rubicundus</name>
    <dbReference type="NCBI Taxonomy" id="2996466"/>
    <lineage>
        <taxon>Archaea</taxon>
        <taxon>Methanobacteriati</taxon>
        <taxon>Methanobacteriota</taxon>
        <taxon>Stenosarchaea group</taxon>
        <taxon>Halobacteria</taxon>
        <taxon>Halobacteriales</taxon>
        <taxon>Haloferacaceae</taxon>
        <taxon>Halobellus</taxon>
    </lineage>
</organism>